<accession>A0A812Q887</accession>
<evidence type="ECO:0000313" key="2">
    <source>
        <dbReference type="Proteomes" id="UP000604046"/>
    </source>
</evidence>
<keyword evidence="2" id="KW-1185">Reference proteome</keyword>
<gene>
    <name evidence="1" type="primary">HERC2</name>
    <name evidence="1" type="ORF">SNAT2548_LOCUS20761</name>
</gene>
<protein>
    <submittedName>
        <fullName evidence="1">HERC2 protein</fullName>
    </submittedName>
</protein>
<proteinExistence type="predicted"/>
<name>A0A812Q887_9DINO</name>
<reference evidence="1" key="1">
    <citation type="submission" date="2021-02" db="EMBL/GenBank/DDBJ databases">
        <authorList>
            <person name="Dougan E. K."/>
            <person name="Rhodes N."/>
            <person name="Thang M."/>
            <person name="Chan C."/>
        </authorList>
    </citation>
    <scope>NUCLEOTIDE SEQUENCE</scope>
</reference>
<dbReference type="EMBL" id="CAJNDS010002222">
    <property type="protein sequence ID" value="CAE7380299.1"/>
    <property type="molecule type" value="Genomic_DNA"/>
</dbReference>
<sequence>MGILLISARLPARGQLYLGKSLTDLRPQESGVQLVFGYDTVHAKEVMLNLPRTPFLSLPTLRQAIPNRTIGMAKCVKFDLPTKFFPAGSFELGKSLTKAYAFYDDAWWITRLNQSAGQLPANAFMPVNTSEHIPIGIHFNDGPVRCDKPGVNCRGFLEVYYSTVNDEDFFESLRPSTYEPLGTLTPDKDSTGKLPRLHAAVMEATKKLFQKKNATQPQEPPSLLVVGVWDRTGSGYTAPTKVYYSTDASNPGGPDPLEKACGVAGLTEKEYRDSLMFPIPNRTDISLANNDWVAQTTETMFGDWAEESLLQAERALRVKGMDRPTWLDQAFGGNSRLENSGFCWFRDSRF</sequence>
<comment type="caution">
    <text evidence="1">The sequence shown here is derived from an EMBL/GenBank/DDBJ whole genome shotgun (WGS) entry which is preliminary data.</text>
</comment>
<dbReference type="Proteomes" id="UP000604046">
    <property type="component" value="Unassembled WGS sequence"/>
</dbReference>
<organism evidence="1 2">
    <name type="scientific">Symbiodinium natans</name>
    <dbReference type="NCBI Taxonomy" id="878477"/>
    <lineage>
        <taxon>Eukaryota</taxon>
        <taxon>Sar</taxon>
        <taxon>Alveolata</taxon>
        <taxon>Dinophyceae</taxon>
        <taxon>Suessiales</taxon>
        <taxon>Symbiodiniaceae</taxon>
        <taxon>Symbiodinium</taxon>
    </lineage>
</organism>
<evidence type="ECO:0000313" key="1">
    <source>
        <dbReference type="EMBL" id="CAE7380299.1"/>
    </source>
</evidence>
<dbReference type="AlphaFoldDB" id="A0A812Q887"/>
<dbReference type="OrthoDB" id="415665at2759"/>